<proteinExistence type="predicted"/>
<feature type="region of interest" description="Disordered" evidence="1">
    <location>
        <begin position="263"/>
        <end position="288"/>
    </location>
</feature>
<comment type="caution">
    <text evidence="2">The sequence shown here is derived from an EMBL/GenBank/DDBJ whole genome shotgun (WGS) entry which is preliminary data.</text>
</comment>
<dbReference type="HOGENOM" id="CLU_272609_0_0_1"/>
<feature type="region of interest" description="Disordered" evidence="1">
    <location>
        <begin position="665"/>
        <end position="722"/>
    </location>
</feature>
<evidence type="ECO:0000256" key="1">
    <source>
        <dbReference type="SAM" id="MobiDB-lite"/>
    </source>
</evidence>
<dbReference type="Proteomes" id="UP000015100">
    <property type="component" value="Unassembled WGS sequence"/>
</dbReference>
<dbReference type="EMBL" id="AQGS01000239">
    <property type="protein sequence ID" value="EPS41493.1"/>
    <property type="molecule type" value="Genomic_DNA"/>
</dbReference>
<reference evidence="2 3" key="1">
    <citation type="journal article" date="2013" name="PLoS Genet.">
        <title>Genomic mechanisms accounting for the adaptation to parasitism in nematode-trapping fungi.</title>
        <authorList>
            <person name="Meerupati T."/>
            <person name="Andersson K.M."/>
            <person name="Friman E."/>
            <person name="Kumar D."/>
            <person name="Tunlid A."/>
            <person name="Ahren D."/>
        </authorList>
    </citation>
    <scope>NUCLEOTIDE SEQUENCE [LARGE SCALE GENOMIC DNA]</scope>
    <source>
        <strain evidence="2 3">CBS 200.50</strain>
    </source>
</reference>
<feature type="compositionally biased region" description="Polar residues" evidence="1">
    <location>
        <begin position="270"/>
        <end position="281"/>
    </location>
</feature>
<protein>
    <submittedName>
        <fullName evidence="2">Uncharacterized protein</fullName>
    </submittedName>
</protein>
<dbReference type="OrthoDB" id="5382889at2759"/>
<feature type="region of interest" description="Disordered" evidence="1">
    <location>
        <begin position="620"/>
        <end position="644"/>
    </location>
</feature>
<gene>
    <name evidence="2" type="ORF">H072_4652</name>
</gene>
<evidence type="ECO:0000313" key="2">
    <source>
        <dbReference type="EMBL" id="EPS41493.1"/>
    </source>
</evidence>
<organism evidence="2 3">
    <name type="scientific">Dactylellina haptotyla (strain CBS 200.50)</name>
    <name type="common">Nematode-trapping fungus</name>
    <name type="synonym">Monacrosporium haptotylum</name>
    <dbReference type="NCBI Taxonomy" id="1284197"/>
    <lineage>
        <taxon>Eukaryota</taxon>
        <taxon>Fungi</taxon>
        <taxon>Dikarya</taxon>
        <taxon>Ascomycota</taxon>
        <taxon>Pezizomycotina</taxon>
        <taxon>Orbiliomycetes</taxon>
        <taxon>Orbiliales</taxon>
        <taxon>Orbiliaceae</taxon>
        <taxon>Dactylellina</taxon>
    </lineage>
</organism>
<evidence type="ECO:0000313" key="3">
    <source>
        <dbReference type="Proteomes" id="UP000015100"/>
    </source>
</evidence>
<accession>S8BPW2</accession>
<keyword evidence="3" id="KW-1185">Reference proteome</keyword>
<feature type="compositionally biased region" description="Polar residues" evidence="1">
    <location>
        <begin position="623"/>
        <end position="636"/>
    </location>
</feature>
<dbReference type="AlphaFoldDB" id="S8BPW2"/>
<name>S8BPW2_DACHA</name>
<reference evidence="3" key="2">
    <citation type="submission" date="2013-04" db="EMBL/GenBank/DDBJ databases">
        <title>Genomic mechanisms accounting for the adaptation to parasitism in nematode-trapping fungi.</title>
        <authorList>
            <person name="Ahren D.G."/>
        </authorList>
    </citation>
    <scope>NUCLEOTIDE SEQUENCE [LARGE SCALE GENOMIC DNA]</scope>
    <source>
        <strain evidence="3">CBS 200.50</strain>
    </source>
</reference>
<sequence length="1184" mass="130128">MAPRNFVEDLANEILRRLPQKIAEQPQVQALSEGVLLRISSADLDPSITFDERFDNVIVQYFKNFEEEFNLEDYLHEEIKILGDSVPDSGGECEMLSNSILDLDEESEMGESITGSDDGPSIWDEGVYHIEDSKPNLENNDITQVEISSALNVSPEIPNIGFIRNTLAPRLPETQPDSFNPQAEVGDESGFPSSPTELIESLITHSSPEELVEDSTVFPTVTSTDIDTVHLEVSSHATKLQAPTQENKAVTILMTNRDSIPNAVIPNEMSPVSNWDDQSQDSLREDKPTSDFSINFVELQDQESNKVPYPNSVEDFKVEPICEPEVFSRRLPEESKDTINRFHQIGQSEEPIQILPGQTGATELLISDVASEDCIVEDDGIIEEKDSFEGPIPLGLDLTSHERVQVASNQETSSTDAQPLGTIELNIVPEDILGSPMAPEVVPRENINDETSSKMAPKPDNEVELNSSNPTIITQEPLHNINYTYSGGFTEYQESIIKNTAQGSLPTQAQTQNLDLELVSSPDTRGRNLGMPVQAATDFSHATSRNETDLEPIPKPEFLSKRAEYLPPARRLPIFLQAQPIIGIHEDDVSEDDSEPNAESFLAIQDPEGCLEIEFNSEDEINGASSSPTFQLPSTPDHSHKIQEKTFSTEENLPPKHLSPLNITASVCTGAGDPDPGDTDSEFSKDGILSPFSGSPDGGDGPFLDDLIPDPSDPTKALTSPPIKHSPSFLCHDLAQKISQAPHSETENKFLTKISMDVSQASGWIPHDLEEPGGTFSGEVGNNAFSLSASPSTLEEMELEKTKCLENPTKEDASCLGEEENILFTELGQFSMSANEENTEANPQHSNPLNFHEIYVSQLSAPEIPEKQRDLVTNSVEYVREVNGFLGEIHNETFSEINSTGAISETILLSTRPPLAKRSNSRLWSTPSSTLSSVHKIASWVSTPKIPVSKIVQHMASIVTKMSPLPLSWASPQSKTLEFWEAKSPKLRGEVVENGHPINNDSAKSEIECSGSLEELTYPVPCSFPDIEISLDAPLPISSEMVFENGFENGLQGLNNTTIKTWEALTSNLISVLMFLFIPALNVLEGVKDPDIQLDRPFSLIRGVLLEASKPTLNILEFSASNPDILLESLEKPVYITNVSLVEIWVPTSSKKPQDFGTSYPKAQVQIDGHIPPLIHLHSTHFLA</sequence>